<feature type="transmembrane region" description="Helical" evidence="1">
    <location>
        <begin position="296"/>
        <end position="315"/>
    </location>
</feature>
<organism evidence="2 3">
    <name type="scientific">Dentipellis fragilis</name>
    <dbReference type="NCBI Taxonomy" id="205917"/>
    <lineage>
        <taxon>Eukaryota</taxon>
        <taxon>Fungi</taxon>
        <taxon>Dikarya</taxon>
        <taxon>Basidiomycota</taxon>
        <taxon>Agaricomycotina</taxon>
        <taxon>Agaricomycetes</taxon>
        <taxon>Russulales</taxon>
        <taxon>Hericiaceae</taxon>
        <taxon>Dentipellis</taxon>
    </lineage>
</organism>
<name>A0A4Y9ZBB3_9AGAM</name>
<feature type="transmembrane region" description="Helical" evidence="1">
    <location>
        <begin position="190"/>
        <end position="208"/>
    </location>
</feature>
<keyword evidence="3" id="KW-1185">Reference proteome</keyword>
<evidence type="ECO:0000313" key="2">
    <source>
        <dbReference type="EMBL" id="TFY70669.1"/>
    </source>
</evidence>
<keyword evidence="1" id="KW-0472">Membrane</keyword>
<dbReference type="AlphaFoldDB" id="A0A4Y9ZBB3"/>
<feature type="transmembrane region" description="Helical" evidence="1">
    <location>
        <begin position="149"/>
        <end position="170"/>
    </location>
</feature>
<dbReference type="GO" id="GO:0005789">
    <property type="term" value="C:endoplasmic reticulum membrane"/>
    <property type="evidence" value="ECO:0007669"/>
    <property type="project" value="TreeGrafter"/>
</dbReference>
<comment type="caution">
    <text evidence="2">The sequence shown here is derived from an EMBL/GenBank/DDBJ whole genome shotgun (WGS) entry which is preliminary data.</text>
</comment>
<evidence type="ECO:0000256" key="1">
    <source>
        <dbReference type="SAM" id="Phobius"/>
    </source>
</evidence>
<gene>
    <name evidence="2" type="ORF">EVG20_g2336</name>
</gene>
<feature type="transmembrane region" description="Helical" evidence="1">
    <location>
        <begin position="372"/>
        <end position="395"/>
    </location>
</feature>
<dbReference type="GO" id="GO:0051377">
    <property type="term" value="F:mannose-ethanolamine phosphotransferase activity"/>
    <property type="evidence" value="ECO:0007669"/>
    <property type="project" value="TreeGrafter"/>
</dbReference>
<protein>
    <recommendedName>
        <fullName evidence="4">GPI ethanolamine phosphate transferase 1</fullName>
    </recommendedName>
</protein>
<dbReference type="GO" id="GO:0006506">
    <property type="term" value="P:GPI anchor biosynthetic process"/>
    <property type="evidence" value="ECO:0007669"/>
    <property type="project" value="InterPro"/>
</dbReference>
<dbReference type="PANTHER" id="PTHR23071:SF1">
    <property type="entry name" value="GPI ETHANOLAMINE PHOSPHATE TRANSFERASE 3"/>
    <property type="match status" value="1"/>
</dbReference>
<dbReference type="Gene3D" id="3.40.720.10">
    <property type="entry name" value="Alkaline Phosphatase, subunit A"/>
    <property type="match status" value="1"/>
</dbReference>
<keyword evidence="1" id="KW-1133">Transmembrane helix</keyword>
<reference evidence="2 3" key="1">
    <citation type="submission" date="2019-02" db="EMBL/GenBank/DDBJ databases">
        <title>Genome sequencing of the rare red list fungi Dentipellis fragilis.</title>
        <authorList>
            <person name="Buettner E."/>
            <person name="Kellner H."/>
        </authorList>
    </citation>
    <scope>NUCLEOTIDE SEQUENCE [LARGE SCALE GENOMIC DNA]</scope>
    <source>
        <strain evidence="2 3">DSM 105465</strain>
    </source>
</reference>
<feature type="transmembrane region" description="Helical" evidence="1">
    <location>
        <begin position="272"/>
        <end position="290"/>
    </location>
</feature>
<evidence type="ECO:0008006" key="4">
    <source>
        <dbReference type="Google" id="ProtNLM"/>
    </source>
</evidence>
<feature type="transmembrane region" description="Helical" evidence="1">
    <location>
        <begin position="220"/>
        <end position="240"/>
    </location>
</feature>
<dbReference type="InterPro" id="IPR039524">
    <property type="entry name" value="PIGO/GPI13"/>
</dbReference>
<dbReference type="InterPro" id="IPR017850">
    <property type="entry name" value="Alkaline_phosphatase_core_sf"/>
</dbReference>
<keyword evidence="1" id="KW-0812">Transmembrane</keyword>
<feature type="transmembrane region" description="Helical" evidence="1">
    <location>
        <begin position="246"/>
        <end position="265"/>
    </location>
</feature>
<sequence>MWVYSKGPELSLGESAIPADLKQYTTFPDAPVPHRSVQQIDLVPSLSLLLGLPIPFNNLGTVIPEFFWRDKAGSAYREAISLNSRQIHNYLDTYRGSSAGGELDAVWNDLQNAWSKITATMAKDNLHQHVAYTRLALETCRSLWAQFNVGLMGFGLTILVLSVGVALIMYQYTAMAGASWDAWVEGLTRAYLLSAAGGATIGATAWMPSQAFATFKGISLLQFILFGACLGSSVSVLSAARPKFTPSWTLLITVLHAIAFFSNSYTFWEERIITFFLLSTLVPPFLASFSAPTTHLRWRILFFCGVFAACVRLMAISTVCREEQHPWCSIAYFAGGTVAEPPKLVLALALPACAFVPWYINRQLATSKSNNSLAALFLPYILAPTLLAGTAYWILEWLDSMEFVADTVDFRLARTVLGRSGIAGMLIAGGLLWTLVPGESESKTQVLVLGFANAFGSPYLIFWTISLGIVWIATQLTGQLTLGLATVALLAHLELTDGVRDARALQLAFDTNPSAALALLHSQGSLTAAPTLAPGDTRVRFAEIAPLALLALHAFYTTGHQATIPSIQWKAVFVLSPRVSYPLAPALFAANTFGPVFLLALAVPLLALWNVPPLTPDTPGSAPSALSGAPALMLARSVPRGSAAT</sequence>
<dbReference type="Proteomes" id="UP000298327">
    <property type="component" value="Unassembled WGS sequence"/>
</dbReference>
<dbReference type="PANTHER" id="PTHR23071">
    <property type="entry name" value="PHOSPHATIDYLINOSITOL GLYCAN"/>
    <property type="match status" value="1"/>
</dbReference>
<dbReference type="STRING" id="205917.A0A4Y9ZBB3"/>
<dbReference type="OrthoDB" id="3234275at2759"/>
<proteinExistence type="predicted"/>
<accession>A0A4Y9ZBB3</accession>
<feature type="transmembrane region" description="Helical" evidence="1">
    <location>
        <begin position="586"/>
        <end position="609"/>
    </location>
</feature>
<dbReference type="EMBL" id="SEOQ01000088">
    <property type="protein sequence ID" value="TFY70669.1"/>
    <property type="molecule type" value="Genomic_DNA"/>
</dbReference>
<feature type="transmembrane region" description="Helical" evidence="1">
    <location>
        <begin position="344"/>
        <end position="360"/>
    </location>
</feature>
<evidence type="ECO:0000313" key="3">
    <source>
        <dbReference type="Proteomes" id="UP000298327"/>
    </source>
</evidence>
<feature type="transmembrane region" description="Helical" evidence="1">
    <location>
        <begin position="416"/>
        <end position="436"/>
    </location>
</feature>